<dbReference type="STRING" id="72664.V4KZD8"/>
<dbReference type="InterPro" id="IPR011989">
    <property type="entry name" value="ARM-like"/>
</dbReference>
<dbReference type="Proteomes" id="UP000030689">
    <property type="component" value="Unassembled WGS sequence"/>
</dbReference>
<dbReference type="eggNOG" id="ENOG502QTDN">
    <property type="taxonomic scope" value="Eukaryota"/>
</dbReference>
<dbReference type="GO" id="GO:0007166">
    <property type="term" value="P:cell surface receptor signaling pathway"/>
    <property type="evidence" value="ECO:0007669"/>
    <property type="project" value="InterPro"/>
</dbReference>
<feature type="domain" description="DUF7792" evidence="3">
    <location>
        <begin position="10"/>
        <end position="129"/>
    </location>
</feature>
<dbReference type="Pfam" id="PF25055">
    <property type="entry name" value="DUF7792"/>
    <property type="match status" value="1"/>
</dbReference>
<proteinExistence type="predicted"/>
<evidence type="ECO:0000256" key="1">
    <source>
        <dbReference type="ARBA" id="ARBA00022737"/>
    </source>
</evidence>
<keyword evidence="5" id="KW-1185">Reference proteome</keyword>
<dbReference type="SMART" id="SM00185">
    <property type="entry name" value="ARM"/>
    <property type="match status" value="3"/>
</dbReference>
<dbReference type="PANTHER" id="PTHR46168:SF1">
    <property type="entry name" value="ARMADILLO REPEAT ONLY 4"/>
    <property type="match status" value="1"/>
</dbReference>
<reference evidence="4 5" key="1">
    <citation type="journal article" date="2013" name="Front. Plant Sci.">
        <title>The Reference Genome of the Halophytic Plant Eutrema salsugineum.</title>
        <authorList>
            <person name="Yang R."/>
            <person name="Jarvis D.E."/>
            <person name="Chen H."/>
            <person name="Beilstein M.A."/>
            <person name="Grimwood J."/>
            <person name="Jenkins J."/>
            <person name="Shu S."/>
            <person name="Prochnik S."/>
            <person name="Xin M."/>
            <person name="Ma C."/>
            <person name="Schmutz J."/>
            <person name="Wing R.A."/>
            <person name="Mitchell-Olds T."/>
            <person name="Schumaker K.S."/>
            <person name="Wang X."/>
        </authorList>
    </citation>
    <scope>NUCLEOTIDE SEQUENCE [LARGE SCALE GENOMIC DNA]</scope>
</reference>
<evidence type="ECO:0000313" key="4">
    <source>
        <dbReference type="EMBL" id="ESQ32828.1"/>
    </source>
</evidence>
<dbReference type="InterPro" id="IPR036537">
    <property type="entry name" value="Adaptor_Cbl_N_dom_sf"/>
</dbReference>
<name>V4KZD8_EUTSA</name>
<dbReference type="Gene3D" id="1.20.930.20">
    <property type="entry name" value="Adaptor protein Cbl, N-terminal domain"/>
    <property type="match status" value="1"/>
</dbReference>
<dbReference type="AlphaFoldDB" id="V4KZD8"/>
<dbReference type="Gene3D" id="1.25.10.10">
    <property type="entry name" value="Leucine-rich Repeat Variant"/>
    <property type="match status" value="2"/>
</dbReference>
<dbReference type="SUPFAM" id="SSF48371">
    <property type="entry name" value="ARM repeat"/>
    <property type="match status" value="1"/>
</dbReference>
<protein>
    <recommendedName>
        <fullName evidence="3">DUF7792 domain-containing protein</fullName>
    </recommendedName>
</protein>
<dbReference type="FunFam" id="1.25.10.10:FF:000543">
    <property type="entry name" value="Armadillo repeat only 2"/>
    <property type="match status" value="1"/>
</dbReference>
<organism evidence="4 5">
    <name type="scientific">Eutrema salsugineum</name>
    <name type="common">Saltwater cress</name>
    <name type="synonym">Sisymbrium salsugineum</name>
    <dbReference type="NCBI Taxonomy" id="72664"/>
    <lineage>
        <taxon>Eukaryota</taxon>
        <taxon>Viridiplantae</taxon>
        <taxon>Streptophyta</taxon>
        <taxon>Embryophyta</taxon>
        <taxon>Tracheophyta</taxon>
        <taxon>Spermatophyta</taxon>
        <taxon>Magnoliopsida</taxon>
        <taxon>eudicotyledons</taxon>
        <taxon>Gunneridae</taxon>
        <taxon>Pentapetalae</taxon>
        <taxon>rosids</taxon>
        <taxon>malvids</taxon>
        <taxon>Brassicales</taxon>
        <taxon>Brassicaceae</taxon>
        <taxon>Eutremeae</taxon>
        <taxon>Eutrema</taxon>
    </lineage>
</organism>
<evidence type="ECO:0000256" key="2">
    <source>
        <dbReference type="PROSITE-ProRule" id="PRU00259"/>
    </source>
</evidence>
<accession>V4KZD8</accession>
<dbReference type="PROSITE" id="PS50176">
    <property type="entry name" value="ARM_REPEAT"/>
    <property type="match status" value="1"/>
</dbReference>
<evidence type="ECO:0000259" key="3">
    <source>
        <dbReference type="Pfam" id="PF25055"/>
    </source>
</evidence>
<dbReference type="EMBL" id="KI517748">
    <property type="protein sequence ID" value="ESQ32828.1"/>
    <property type="molecule type" value="Genomic_DNA"/>
</dbReference>
<dbReference type="Gramene" id="ESQ32828">
    <property type="protein sequence ID" value="ESQ32828"/>
    <property type="gene ID" value="EUTSA_v10003833mg"/>
</dbReference>
<dbReference type="OMA" id="CKRQSVL"/>
<sequence length="617" mass="68234">MSQKESRIGDELSISVLTAERLRGAVDEAESFKTECGEVGKQVDRLAQMLRTLVRLVTGSQQVYDRPIRRVIVDVKKNLERAYALVRKCRRLNVIRRVCTIINAADFRKVVNLLESSNGDVKWILSVFDSDGDGSFGGGIVISLPPIATNDPIFPWVWSLVASIQMGKLPDKIDAANQLGSLAGDNDRNKKIIVDEGGVPPLLRLLKESSSAEAQISAATALGFLACDEDKVRSIVNELGVPIIVQVLGDSPVRVQIKVATLVARMAEHDPIAQDEFARQSVIKPLVTLLSLDVFVDDLQVPLSKHNSIHSLVQMNKDIEKDASLKIYRPYKSSKSNVYRDIGVSGSRTTGNFKKERDNENPEVKHELKVNCAEALWMLARGNVANSRRITETKGLLSLAKIVEKEVGELQYNCLMTLMEITAAAESNADLRRAAFKTNSPAAKAVIDQMLWIIKEVDSPILKIPAIQSIGSLARTFPARETRMIEPLVEKLGSSDQEVAITAVISLQKFVCPENFLCAEHSKNIIEYGSIPLLMKLIRNFEQQVQLQCLVLLCYLSMNASNHEQLEQAKVLTVLEGAERLASLQNPELRELVSKAIYQLSLYNAGSHSQMLSFVGP</sequence>
<keyword evidence="1" id="KW-0677">Repeat</keyword>
<dbReference type="PANTHER" id="PTHR46168">
    <property type="entry name" value="ARMADILLO REPEAT ONLY 4"/>
    <property type="match status" value="1"/>
</dbReference>
<dbReference type="InterPro" id="IPR056694">
    <property type="entry name" value="DUF7792"/>
</dbReference>
<evidence type="ECO:0000313" key="5">
    <source>
        <dbReference type="Proteomes" id="UP000030689"/>
    </source>
</evidence>
<dbReference type="Pfam" id="PF00514">
    <property type="entry name" value="Arm"/>
    <property type="match status" value="1"/>
</dbReference>
<dbReference type="KEGG" id="eus:EUTSA_v10003833mg"/>
<gene>
    <name evidence="4" type="ORF">EUTSA_v10003833mg</name>
</gene>
<dbReference type="InterPro" id="IPR016024">
    <property type="entry name" value="ARM-type_fold"/>
</dbReference>
<feature type="repeat" description="ARM" evidence="2">
    <location>
        <begin position="197"/>
        <end position="240"/>
    </location>
</feature>
<dbReference type="InterPro" id="IPR000225">
    <property type="entry name" value="Armadillo"/>
</dbReference>